<organism evidence="1 2">
    <name type="scientific">Pontiella sulfatireligans</name>
    <dbReference type="NCBI Taxonomy" id="2750658"/>
    <lineage>
        <taxon>Bacteria</taxon>
        <taxon>Pseudomonadati</taxon>
        <taxon>Kiritimatiellota</taxon>
        <taxon>Kiritimatiellia</taxon>
        <taxon>Kiritimatiellales</taxon>
        <taxon>Pontiellaceae</taxon>
        <taxon>Pontiella</taxon>
    </lineage>
</organism>
<accession>A0A6C2UHL7</accession>
<evidence type="ECO:0000313" key="2">
    <source>
        <dbReference type="Proteomes" id="UP000346198"/>
    </source>
</evidence>
<evidence type="ECO:0000313" key="1">
    <source>
        <dbReference type="EMBL" id="VGO18901.1"/>
    </source>
</evidence>
<sequence>MAYYSLVASLPNLQIGDEPPFSTEEYVSNCAQWVTERETEILRKVLLKEADIAPCPLCKMIYDLECQIRNAIARHRGQKLGIDFKEYLQPHDGFSGTIETFVSDAFTRTDPVELEQTLDRGRWKLTDELIGQNFFGFEKVLGYGIQLKIVERWNRMDVHTGKEKIEAVITANTEKEETAEA</sequence>
<evidence type="ECO:0008006" key="3">
    <source>
        <dbReference type="Google" id="ProtNLM"/>
    </source>
</evidence>
<dbReference type="InterPro" id="IPR024492">
    <property type="entry name" value="DUF2764"/>
</dbReference>
<dbReference type="AlphaFoldDB" id="A0A6C2UHL7"/>
<gene>
    <name evidence="1" type="ORF">SCARR_00954</name>
</gene>
<dbReference type="RefSeq" id="WP_136060347.1">
    <property type="nucleotide sequence ID" value="NZ_CAAHFH010000001.1"/>
</dbReference>
<proteinExistence type="predicted"/>
<keyword evidence="2" id="KW-1185">Reference proteome</keyword>
<dbReference type="EMBL" id="CAAHFH010000001">
    <property type="protein sequence ID" value="VGO18901.1"/>
    <property type="molecule type" value="Genomic_DNA"/>
</dbReference>
<dbReference type="Pfam" id="PF10962">
    <property type="entry name" value="DUF2764"/>
    <property type="match status" value="1"/>
</dbReference>
<name>A0A6C2UHL7_9BACT</name>
<dbReference type="Proteomes" id="UP000346198">
    <property type="component" value="Unassembled WGS sequence"/>
</dbReference>
<reference evidence="1 2" key="1">
    <citation type="submission" date="2019-04" db="EMBL/GenBank/DDBJ databases">
        <authorList>
            <person name="Van Vliet M D."/>
        </authorList>
    </citation>
    <scope>NUCLEOTIDE SEQUENCE [LARGE SCALE GENOMIC DNA]</scope>
    <source>
        <strain evidence="1 2">F21</strain>
    </source>
</reference>
<protein>
    <recommendedName>
        <fullName evidence="3">DUF2764 domain-containing protein</fullName>
    </recommendedName>
</protein>